<sequence length="216" mass="23767">MKMKNTIVAVLATTTLLGGVGFAYNQALASNLDEQPTTSHESTSTSEVHITSTIERESKLNETPESEPAKRKKLELEDIDKIRIPLNLHTSYGISTTLTDGTENNSIIERTAIHASENMYGKEVYVTYRLSGGQEVFISQSEDVLENVQATLELAKSWYKADEVSTQELNGATAVIENGETRKTVHLITDDIFYTICSNGADNLDQLIQIANGIQP</sequence>
<reference evidence="3" key="1">
    <citation type="submission" date="2023-07" db="EMBL/GenBank/DDBJ databases">
        <title>Sorghum-associated microbial communities from plants grown in Nebraska, USA.</title>
        <authorList>
            <person name="Schachtman D."/>
        </authorList>
    </citation>
    <scope>NUCLEOTIDE SEQUENCE</scope>
    <source>
        <strain evidence="3">BE80</strain>
    </source>
</reference>
<dbReference type="RefSeq" id="WP_310139456.1">
    <property type="nucleotide sequence ID" value="NZ_JAVDTR010000005.1"/>
</dbReference>
<gene>
    <name evidence="3" type="ORF">J2W91_002333</name>
</gene>
<evidence type="ECO:0000256" key="1">
    <source>
        <dbReference type="SAM" id="MobiDB-lite"/>
    </source>
</evidence>
<name>A0AAP5H4P9_PAEAM</name>
<feature type="compositionally biased region" description="Low complexity" evidence="1">
    <location>
        <begin position="37"/>
        <end position="53"/>
    </location>
</feature>
<proteinExistence type="predicted"/>
<evidence type="ECO:0000256" key="2">
    <source>
        <dbReference type="SAM" id="SignalP"/>
    </source>
</evidence>
<dbReference type="AlphaFoldDB" id="A0AAP5H4P9"/>
<evidence type="ECO:0000313" key="4">
    <source>
        <dbReference type="Proteomes" id="UP001254832"/>
    </source>
</evidence>
<dbReference type="Proteomes" id="UP001254832">
    <property type="component" value="Unassembled WGS sequence"/>
</dbReference>
<dbReference type="EMBL" id="JAVDTR010000005">
    <property type="protein sequence ID" value="MDR6723871.1"/>
    <property type="molecule type" value="Genomic_DNA"/>
</dbReference>
<feature type="region of interest" description="Disordered" evidence="1">
    <location>
        <begin position="34"/>
        <end position="71"/>
    </location>
</feature>
<comment type="caution">
    <text evidence="3">The sequence shown here is derived from an EMBL/GenBank/DDBJ whole genome shotgun (WGS) entry which is preliminary data.</text>
</comment>
<organism evidence="3 4">
    <name type="scientific">Paenibacillus amylolyticus</name>
    <dbReference type="NCBI Taxonomy" id="1451"/>
    <lineage>
        <taxon>Bacteria</taxon>
        <taxon>Bacillati</taxon>
        <taxon>Bacillota</taxon>
        <taxon>Bacilli</taxon>
        <taxon>Bacillales</taxon>
        <taxon>Paenibacillaceae</taxon>
        <taxon>Paenibacillus</taxon>
    </lineage>
</organism>
<feature type="signal peptide" evidence="2">
    <location>
        <begin position="1"/>
        <end position="29"/>
    </location>
</feature>
<keyword evidence="2" id="KW-0732">Signal</keyword>
<evidence type="ECO:0008006" key="5">
    <source>
        <dbReference type="Google" id="ProtNLM"/>
    </source>
</evidence>
<accession>A0AAP5H4P9</accession>
<feature type="chain" id="PRO_5042843846" description="DUF4367 domain-containing protein" evidence="2">
    <location>
        <begin position="30"/>
        <end position="216"/>
    </location>
</feature>
<protein>
    <recommendedName>
        <fullName evidence="5">DUF4367 domain-containing protein</fullName>
    </recommendedName>
</protein>
<evidence type="ECO:0000313" key="3">
    <source>
        <dbReference type="EMBL" id="MDR6723871.1"/>
    </source>
</evidence>